<dbReference type="EMBL" id="CP118224">
    <property type="protein sequence ID" value="WMC11234.1"/>
    <property type="molecule type" value="Genomic_DNA"/>
</dbReference>
<keyword evidence="3 7" id="KW-0378">Hydrolase</keyword>
<accession>A0AA50KPA8</accession>
<dbReference type="GO" id="GO:0016787">
    <property type="term" value="F:hydrolase activity"/>
    <property type="evidence" value="ECO:0007669"/>
    <property type="project" value="UniProtKB-KW"/>
</dbReference>
<keyword evidence="2" id="KW-0227">DNA damage</keyword>
<sequence>MADKYGNFNGADAGAPAFLAAAAGGADFLWFPSPARDYVEQGIDLNDYCIRHPAATYLVQAAGDSMINAGIYPGDLLVVDRSLEASHGRIVIACVNGEMTCKRLELHPEVRLVAENSHYAPLVPGEGTSLEIFGVVTSVVRRLVP</sequence>
<name>A0AA50KPA8_9GAMM</name>
<dbReference type="Gene3D" id="2.10.109.10">
    <property type="entry name" value="Umud Fragment, subunit A"/>
    <property type="match status" value="1"/>
</dbReference>
<evidence type="ECO:0000256" key="3">
    <source>
        <dbReference type="ARBA" id="ARBA00022801"/>
    </source>
</evidence>
<organism evidence="9 10">
    <name type="scientific">Oceanimonas pelagia</name>
    <dbReference type="NCBI Taxonomy" id="3028314"/>
    <lineage>
        <taxon>Bacteria</taxon>
        <taxon>Pseudomonadati</taxon>
        <taxon>Pseudomonadota</taxon>
        <taxon>Gammaproteobacteria</taxon>
        <taxon>Aeromonadales</taxon>
        <taxon>Aeromonadaceae</taxon>
        <taxon>Oceanimonas</taxon>
    </lineage>
</organism>
<feature type="domain" description="Peptidase S24/S26A/S26B/S26C" evidence="8">
    <location>
        <begin position="22"/>
        <end position="136"/>
    </location>
</feature>
<evidence type="ECO:0000256" key="4">
    <source>
        <dbReference type="ARBA" id="ARBA00022813"/>
    </source>
</evidence>
<dbReference type="PANTHER" id="PTHR33516:SF2">
    <property type="entry name" value="LEXA REPRESSOR-RELATED"/>
    <property type="match status" value="1"/>
</dbReference>
<evidence type="ECO:0000259" key="8">
    <source>
        <dbReference type="Pfam" id="PF00717"/>
    </source>
</evidence>
<dbReference type="CDD" id="cd06529">
    <property type="entry name" value="S24_LexA-like"/>
    <property type="match status" value="1"/>
</dbReference>
<evidence type="ECO:0000313" key="9">
    <source>
        <dbReference type="EMBL" id="WMC11234.1"/>
    </source>
</evidence>
<gene>
    <name evidence="9" type="primary">umuD</name>
    <name evidence="9" type="ORF">PU634_02395</name>
</gene>
<reference evidence="9 10" key="1">
    <citation type="submission" date="2023-02" db="EMBL/GenBank/DDBJ databases">
        <title>Complete genome sequence of a novel bacterium Oceanimonas sp. NTOU-MSR1 isolated from marine coast sediment.</title>
        <authorList>
            <person name="Yang H.-T."/>
            <person name="Chen Y.-L."/>
            <person name="Ho Y.-N."/>
        </authorList>
    </citation>
    <scope>NUCLEOTIDE SEQUENCE [LARGE SCALE GENOMIC DNA]</scope>
    <source>
        <strain evidence="9 10">NTOU-MSR1</strain>
    </source>
</reference>
<dbReference type="Proteomes" id="UP001223802">
    <property type="component" value="Chromosome"/>
</dbReference>
<keyword evidence="9" id="KW-0548">Nucleotidyltransferase</keyword>
<dbReference type="InterPro" id="IPR050077">
    <property type="entry name" value="LexA_repressor"/>
</dbReference>
<dbReference type="InterPro" id="IPR015927">
    <property type="entry name" value="Peptidase_S24_S26A/B/C"/>
</dbReference>
<dbReference type="InterPro" id="IPR036286">
    <property type="entry name" value="LexA/Signal_pep-like_sf"/>
</dbReference>
<protein>
    <submittedName>
        <fullName evidence="9">Translesion error-prone DNA polymerase V autoproteolytic subunit</fullName>
        <ecNumber evidence="9">2.7.7.7</ecNumber>
    </submittedName>
</protein>
<dbReference type="PANTHER" id="PTHR33516">
    <property type="entry name" value="LEXA REPRESSOR"/>
    <property type="match status" value="1"/>
</dbReference>
<dbReference type="PRINTS" id="PR00726">
    <property type="entry name" value="LEXASERPTASE"/>
</dbReference>
<evidence type="ECO:0000256" key="5">
    <source>
        <dbReference type="ARBA" id="ARBA00023204"/>
    </source>
</evidence>
<evidence type="ECO:0000256" key="6">
    <source>
        <dbReference type="ARBA" id="ARBA00023236"/>
    </source>
</evidence>
<keyword evidence="6" id="KW-0742">SOS response</keyword>
<dbReference type="GO" id="GO:0006281">
    <property type="term" value="P:DNA repair"/>
    <property type="evidence" value="ECO:0007669"/>
    <property type="project" value="UniProtKB-KW"/>
</dbReference>
<dbReference type="EC" id="2.7.7.7" evidence="9"/>
<dbReference type="Pfam" id="PF00717">
    <property type="entry name" value="Peptidase_S24"/>
    <property type="match status" value="1"/>
</dbReference>
<keyword evidence="10" id="KW-1185">Reference proteome</keyword>
<dbReference type="GO" id="GO:0003887">
    <property type="term" value="F:DNA-directed DNA polymerase activity"/>
    <property type="evidence" value="ECO:0007669"/>
    <property type="project" value="UniProtKB-EC"/>
</dbReference>
<keyword evidence="4 7" id="KW-0068">Autocatalytic cleavage</keyword>
<dbReference type="NCBIfam" id="NF007621">
    <property type="entry name" value="PRK10276.1"/>
    <property type="match status" value="1"/>
</dbReference>
<evidence type="ECO:0000256" key="7">
    <source>
        <dbReference type="RuleBase" id="RU003991"/>
    </source>
</evidence>
<keyword evidence="9" id="KW-0808">Transferase</keyword>
<evidence type="ECO:0000256" key="1">
    <source>
        <dbReference type="ARBA" id="ARBA00007484"/>
    </source>
</evidence>
<dbReference type="SUPFAM" id="SSF51306">
    <property type="entry name" value="LexA/Signal peptidase"/>
    <property type="match status" value="1"/>
</dbReference>
<comment type="similarity">
    <text evidence="1 7">Belongs to the peptidase S24 family.</text>
</comment>
<evidence type="ECO:0000313" key="10">
    <source>
        <dbReference type="Proteomes" id="UP001223802"/>
    </source>
</evidence>
<dbReference type="AlphaFoldDB" id="A0AA50KPA8"/>
<dbReference type="GO" id="GO:0009432">
    <property type="term" value="P:SOS response"/>
    <property type="evidence" value="ECO:0007669"/>
    <property type="project" value="UniProtKB-KW"/>
</dbReference>
<dbReference type="RefSeq" id="WP_306762481.1">
    <property type="nucleotide sequence ID" value="NZ_CP118224.1"/>
</dbReference>
<dbReference type="InterPro" id="IPR006197">
    <property type="entry name" value="Peptidase_S24_LexA"/>
</dbReference>
<evidence type="ECO:0000256" key="2">
    <source>
        <dbReference type="ARBA" id="ARBA00022763"/>
    </source>
</evidence>
<keyword evidence="5" id="KW-0234">DNA repair</keyword>
<dbReference type="GO" id="GO:0006355">
    <property type="term" value="P:regulation of DNA-templated transcription"/>
    <property type="evidence" value="ECO:0007669"/>
    <property type="project" value="InterPro"/>
</dbReference>
<dbReference type="KEGG" id="ope:PU634_02395"/>
<dbReference type="InterPro" id="IPR039418">
    <property type="entry name" value="LexA-like"/>
</dbReference>
<dbReference type="GO" id="GO:0003677">
    <property type="term" value="F:DNA binding"/>
    <property type="evidence" value="ECO:0007669"/>
    <property type="project" value="InterPro"/>
</dbReference>
<proteinExistence type="inferred from homology"/>